<evidence type="ECO:0000313" key="1">
    <source>
        <dbReference type="EMBL" id="EMI52296.1"/>
    </source>
</evidence>
<gene>
    <name evidence="1" type="ORF">RSSM_06271</name>
</gene>
<accession>M5U366</accession>
<evidence type="ECO:0000313" key="2">
    <source>
        <dbReference type="Proteomes" id="UP000011885"/>
    </source>
</evidence>
<dbReference type="AlphaFoldDB" id="M5U366"/>
<reference evidence="1 2" key="1">
    <citation type="journal article" date="2013" name="Mar. Genomics">
        <title>Expression of sulfatases in Rhodopirellula baltica and the diversity of sulfatases in the genus Rhodopirellula.</title>
        <authorList>
            <person name="Wegner C.E."/>
            <person name="Richter-Heitmann T."/>
            <person name="Klindworth A."/>
            <person name="Klockow C."/>
            <person name="Richter M."/>
            <person name="Achstetter T."/>
            <person name="Glockner F.O."/>
            <person name="Harder J."/>
        </authorList>
    </citation>
    <scope>NUCLEOTIDE SEQUENCE [LARGE SCALE GENOMIC DNA]</scope>
    <source>
        <strain evidence="1 2">SM41</strain>
    </source>
</reference>
<dbReference type="PATRIC" id="fig|1263870.3.peg.6643"/>
<dbReference type="EMBL" id="ANOH01000440">
    <property type="protein sequence ID" value="EMI52296.1"/>
    <property type="molecule type" value="Genomic_DNA"/>
</dbReference>
<dbReference type="Proteomes" id="UP000011885">
    <property type="component" value="Unassembled WGS sequence"/>
</dbReference>
<name>M5U366_9BACT</name>
<protein>
    <submittedName>
        <fullName evidence="1">Uncharacterized protein</fullName>
    </submittedName>
</protein>
<comment type="caution">
    <text evidence="1">The sequence shown here is derived from an EMBL/GenBank/DDBJ whole genome shotgun (WGS) entry which is preliminary data.</text>
</comment>
<keyword evidence="2" id="KW-1185">Reference proteome</keyword>
<sequence>MMHGNLEDFDHLIEHFAVLAGRHRHQFKTVVAGQRGDNRGHFDGFGAGAKEDRYFWTIHGLNCSAQWRGTRYFRARSLIVATMTLNPNSVCF</sequence>
<proteinExistence type="predicted"/>
<organism evidence="1 2">
    <name type="scientific">Rhodopirellula sallentina SM41</name>
    <dbReference type="NCBI Taxonomy" id="1263870"/>
    <lineage>
        <taxon>Bacteria</taxon>
        <taxon>Pseudomonadati</taxon>
        <taxon>Planctomycetota</taxon>
        <taxon>Planctomycetia</taxon>
        <taxon>Pirellulales</taxon>
        <taxon>Pirellulaceae</taxon>
        <taxon>Rhodopirellula</taxon>
    </lineage>
</organism>